<evidence type="ECO:0000259" key="1">
    <source>
        <dbReference type="Pfam" id="PF12937"/>
    </source>
</evidence>
<dbReference type="InterPro" id="IPR027417">
    <property type="entry name" value="P-loop_NTPase"/>
</dbReference>
<organism evidence="2 3">
    <name type="scientific">Apaloderma vittatum</name>
    <name type="common">Bar-tailed trogon</name>
    <dbReference type="NCBI Taxonomy" id="57397"/>
    <lineage>
        <taxon>Eukaryota</taxon>
        <taxon>Metazoa</taxon>
        <taxon>Chordata</taxon>
        <taxon>Craniata</taxon>
        <taxon>Vertebrata</taxon>
        <taxon>Euteleostomi</taxon>
        <taxon>Archelosauria</taxon>
        <taxon>Archosauria</taxon>
        <taxon>Dinosauria</taxon>
        <taxon>Saurischia</taxon>
        <taxon>Theropoda</taxon>
        <taxon>Coelurosauria</taxon>
        <taxon>Aves</taxon>
        <taxon>Neognathae</taxon>
        <taxon>Neoaves</taxon>
        <taxon>Telluraves</taxon>
        <taxon>Coraciimorphae</taxon>
        <taxon>Trogoniformes</taxon>
        <taxon>Trogonidae</taxon>
        <taxon>Apaloderma</taxon>
    </lineage>
</organism>
<dbReference type="CDD" id="cd11656">
    <property type="entry name" value="FBX4_GTPase_like"/>
    <property type="match status" value="1"/>
</dbReference>
<evidence type="ECO:0000313" key="2">
    <source>
        <dbReference type="EMBL" id="KFP84545.1"/>
    </source>
</evidence>
<dbReference type="InterPro" id="IPR036047">
    <property type="entry name" value="F-box-like_dom_sf"/>
</dbReference>
<dbReference type="Proteomes" id="UP000054244">
    <property type="component" value="Unassembled WGS sequence"/>
</dbReference>
<dbReference type="Pfam" id="PF12937">
    <property type="entry name" value="F-box-like"/>
    <property type="match status" value="1"/>
</dbReference>
<feature type="non-terminal residue" evidence="2">
    <location>
        <position position="391"/>
    </location>
</feature>
<accession>A0A091NYL8</accession>
<dbReference type="Gene3D" id="3.40.50.300">
    <property type="entry name" value="P-loop containing nucleotide triphosphate hydrolases"/>
    <property type="match status" value="1"/>
</dbReference>
<dbReference type="InterPro" id="IPR039588">
    <property type="entry name" value="FBXO4"/>
</dbReference>
<dbReference type="GO" id="GO:0000209">
    <property type="term" value="P:protein polyubiquitination"/>
    <property type="evidence" value="ECO:0007669"/>
    <property type="project" value="TreeGrafter"/>
</dbReference>
<sequence>AAKLSAMSAGGTEERGGLEGAVLGRLRLIRERWMRGTGERGIAPGGCWGGERLADSAGDAALDGFQIDVQLNIMSFLSPQDLCHLGSTSCYWRAAVQDPLLWRYFLLRDLPFWTSIDWKSLPDVEVFNKAFSEDSDNVLHDYMAVYKKSCPWSRRSLKSSRPRYGAVTSVLLSLGIRAEPRFAMFGPGLEELDDSLVQNMMTCPEILLVAGLPQRQIHGIGSGVSFQCNNNQKFNILTLYSTTSVERKRARTQQAVAVNKMFYQDNSVVGNQQAVHYSVIAEVKKVCEVVDGFIYVANAEAHKKHERQEELGRILAMIDPALGPPNRPLLVLSCVSHAGVKRIPCVYMAHQLQLNLLCQPWMVQDTVAATLDGLLNGIEWLLEEASCKNAQ</sequence>
<name>A0A091NYL8_APAVI</name>
<dbReference type="InterPro" id="IPR001810">
    <property type="entry name" value="F-box_dom"/>
</dbReference>
<feature type="non-terminal residue" evidence="2">
    <location>
        <position position="1"/>
    </location>
</feature>
<gene>
    <name evidence="2" type="ORF">N311_13183</name>
</gene>
<dbReference type="PANTHER" id="PTHR16008">
    <property type="entry name" value="F-BOX ONLY PROTEIN 4"/>
    <property type="match status" value="1"/>
</dbReference>
<proteinExistence type="predicted"/>
<dbReference type="Gene3D" id="1.20.1280.50">
    <property type="match status" value="1"/>
</dbReference>
<protein>
    <submittedName>
        <fullName evidence="2">F-box only protein 4</fullName>
    </submittedName>
</protein>
<dbReference type="GO" id="GO:0031146">
    <property type="term" value="P:SCF-dependent proteasomal ubiquitin-dependent protein catabolic process"/>
    <property type="evidence" value="ECO:0007669"/>
    <property type="project" value="InterPro"/>
</dbReference>
<dbReference type="CDD" id="cd22085">
    <property type="entry name" value="F-box_FBXO4"/>
    <property type="match status" value="1"/>
</dbReference>
<keyword evidence="3" id="KW-1185">Reference proteome</keyword>
<dbReference type="PANTHER" id="PTHR16008:SF4">
    <property type="entry name" value="F-BOX ONLY PROTEIN 4"/>
    <property type="match status" value="1"/>
</dbReference>
<feature type="domain" description="F-box" evidence="1">
    <location>
        <begin position="68"/>
        <end position="107"/>
    </location>
</feature>
<evidence type="ECO:0000313" key="3">
    <source>
        <dbReference type="Proteomes" id="UP000054244"/>
    </source>
</evidence>
<dbReference type="GO" id="GO:0019005">
    <property type="term" value="C:SCF ubiquitin ligase complex"/>
    <property type="evidence" value="ECO:0007669"/>
    <property type="project" value="TreeGrafter"/>
</dbReference>
<dbReference type="AlphaFoldDB" id="A0A091NYL8"/>
<dbReference type="EMBL" id="KL376904">
    <property type="protein sequence ID" value="KFP84545.1"/>
    <property type="molecule type" value="Genomic_DNA"/>
</dbReference>
<dbReference type="SUPFAM" id="SSF81383">
    <property type="entry name" value="F-box domain"/>
    <property type="match status" value="1"/>
</dbReference>
<reference evidence="2 3" key="1">
    <citation type="submission" date="2014-04" db="EMBL/GenBank/DDBJ databases">
        <title>Genome evolution of avian class.</title>
        <authorList>
            <person name="Zhang G."/>
            <person name="Li C."/>
        </authorList>
    </citation>
    <scope>NUCLEOTIDE SEQUENCE [LARGE SCALE GENOMIC DNA]</scope>
    <source>
        <strain evidence="2">BGI_N311</strain>
    </source>
</reference>